<dbReference type="Gramene" id="Ma02_t04500.1">
    <property type="protein sequence ID" value="Ma02_p04500.1"/>
    <property type="gene ID" value="Ma02_g04500"/>
</dbReference>
<comment type="similarity">
    <text evidence="1">Belongs to the glyceraldehyde-3-phosphate dehydrogenase family.</text>
</comment>
<dbReference type="Pfam" id="PF02800">
    <property type="entry name" value="Gp_dh_C"/>
    <property type="match status" value="1"/>
</dbReference>
<dbReference type="InterPro" id="IPR020831">
    <property type="entry name" value="GlycerAld/Erythrose_P_DH"/>
</dbReference>
<protein>
    <submittedName>
        <fullName evidence="4">(wild Malaysian banana) hypothetical protein</fullName>
    </submittedName>
</protein>
<dbReference type="SUPFAM" id="SSF55347">
    <property type="entry name" value="Glyceraldehyde-3-phosphate dehydrogenase-like, C-terminal domain"/>
    <property type="match status" value="1"/>
</dbReference>
<dbReference type="PANTHER" id="PTHR10836">
    <property type="entry name" value="GLYCERALDEHYDE 3-PHOSPHATE DEHYDROGENASE"/>
    <property type="match status" value="1"/>
</dbReference>
<dbReference type="Gene3D" id="3.30.360.10">
    <property type="entry name" value="Dihydrodipicolinate Reductase, domain 2"/>
    <property type="match status" value="1"/>
</dbReference>
<sequence>MAFRVSTPNVSVVDLTCGLASYDGVKAAIKCASEGSPKGILGFTDEDDVSNDFIGDSG</sequence>
<reference evidence="5" key="2">
    <citation type="submission" date="2021-05" db="UniProtKB">
        <authorList>
            <consortium name="EnsemblPlants"/>
        </authorList>
    </citation>
    <scope>IDENTIFICATION</scope>
    <source>
        <strain evidence="5">subsp. malaccensis</strain>
    </source>
</reference>
<dbReference type="InParanoid" id="A0A804HZ77"/>
<dbReference type="AlphaFoldDB" id="A0A804HZ77"/>
<evidence type="ECO:0000256" key="1">
    <source>
        <dbReference type="ARBA" id="ARBA00007406"/>
    </source>
</evidence>
<dbReference type="PANTHER" id="PTHR10836:SF76">
    <property type="entry name" value="GLYCERALDEHYDE-3-PHOSPHATE DEHYDROGENASE-RELATED"/>
    <property type="match status" value="1"/>
</dbReference>
<dbReference type="EMBL" id="HG996467">
    <property type="protein sequence ID" value="CAG1861082.1"/>
    <property type="molecule type" value="Genomic_DNA"/>
</dbReference>
<proteinExistence type="inferred from homology"/>
<organism evidence="5 6">
    <name type="scientific">Musa acuminata subsp. malaccensis</name>
    <name type="common">Wild banana</name>
    <name type="synonym">Musa malaccensis</name>
    <dbReference type="NCBI Taxonomy" id="214687"/>
    <lineage>
        <taxon>Eukaryota</taxon>
        <taxon>Viridiplantae</taxon>
        <taxon>Streptophyta</taxon>
        <taxon>Embryophyta</taxon>
        <taxon>Tracheophyta</taxon>
        <taxon>Spermatophyta</taxon>
        <taxon>Magnoliopsida</taxon>
        <taxon>Liliopsida</taxon>
        <taxon>Zingiberales</taxon>
        <taxon>Musaceae</taxon>
        <taxon>Musa</taxon>
    </lineage>
</organism>
<evidence type="ECO:0000256" key="2">
    <source>
        <dbReference type="ARBA" id="ARBA00023002"/>
    </source>
</evidence>
<evidence type="ECO:0000259" key="3">
    <source>
        <dbReference type="Pfam" id="PF02800"/>
    </source>
</evidence>
<evidence type="ECO:0000313" key="4">
    <source>
        <dbReference type="EMBL" id="CAG1861082.1"/>
    </source>
</evidence>
<keyword evidence="2" id="KW-0560">Oxidoreductase</keyword>
<dbReference type="GO" id="GO:0016620">
    <property type="term" value="F:oxidoreductase activity, acting on the aldehyde or oxo group of donors, NAD or NADP as acceptor"/>
    <property type="evidence" value="ECO:0007669"/>
    <property type="project" value="InterPro"/>
</dbReference>
<feature type="domain" description="Glyceraldehyde 3-phosphate dehydrogenase catalytic" evidence="3">
    <location>
        <begin position="1"/>
        <end position="56"/>
    </location>
</feature>
<gene>
    <name evidence="4" type="ORF">GSMUA_59760.1</name>
</gene>
<name>A0A804HZ77_MUSAM</name>
<evidence type="ECO:0000313" key="5">
    <source>
        <dbReference type="EnsemblPlants" id="Ma02_p04500.1"/>
    </source>
</evidence>
<accession>A0A804HZ77</accession>
<evidence type="ECO:0000313" key="6">
    <source>
        <dbReference type="Proteomes" id="UP000012960"/>
    </source>
</evidence>
<dbReference type="Proteomes" id="UP000012960">
    <property type="component" value="Unplaced"/>
</dbReference>
<reference evidence="4" key="1">
    <citation type="submission" date="2021-03" db="EMBL/GenBank/DDBJ databases">
        <authorList>
            <consortium name="Genoscope - CEA"/>
            <person name="William W."/>
        </authorList>
    </citation>
    <scope>NUCLEOTIDE SEQUENCE</scope>
    <source>
        <strain evidence="4">Doubled-haploid Pahang</strain>
    </source>
</reference>
<dbReference type="InterPro" id="IPR020829">
    <property type="entry name" value="GlycerAld_3-P_DH_cat"/>
</dbReference>
<keyword evidence="6" id="KW-1185">Reference proteome</keyword>
<dbReference type="EnsemblPlants" id="Ma02_t04500.1">
    <property type="protein sequence ID" value="Ma02_p04500.1"/>
    <property type="gene ID" value="Ma02_g04500"/>
</dbReference>